<dbReference type="PATRIC" id="fig|582680.7.peg.2862"/>
<feature type="transmembrane region" description="Helical" evidence="1">
    <location>
        <begin position="28"/>
        <end position="48"/>
    </location>
</feature>
<keyword evidence="1" id="KW-1133">Transmembrane helix</keyword>
<keyword evidence="1" id="KW-0812">Transmembrane</keyword>
<comment type="caution">
    <text evidence="2">The sequence shown here is derived from an EMBL/GenBank/DDBJ whole genome shotgun (WGS) entry which is preliminary data.</text>
</comment>
<organism evidence="2 3">
    <name type="scientific">Microbacterium azadirachtae</name>
    <dbReference type="NCBI Taxonomy" id="582680"/>
    <lineage>
        <taxon>Bacteria</taxon>
        <taxon>Bacillati</taxon>
        <taxon>Actinomycetota</taxon>
        <taxon>Actinomycetes</taxon>
        <taxon>Micrococcales</taxon>
        <taxon>Microbacteriaceae</taxon>
        <taxon>Microbacterium</taxon>
    </lineage>
</organism>
<evidence type="ECO:0000256" key="1">
    <source>
        <dbReference type="SAM" id="Phobius"/>
    </source>
</evidence>
<accession>A0A0F0KKB1</accession>
<dbReference type="InterPro" id="IPR021414">
    <property type="entry name" value="DUF3054"/>
</dbReference>
<keyword evidence="1" id="KW-0472">Membrane</keyword>
<name>A0A0F0KKB1_9MICO</name>
<reference evidence="2 3" key="1">
    <citation type="submission" date="2015-02" db="EMBL/GenBank/DDBJ databases">
        <title>Draft genome sequences of ten Microbacterium spp. with emphasis on heavy metal contaminated environments.</title>
        <authorList>
            <person name="Corretto E."/>
        </authorList>
    </citation>
    <scope>NUCLEOTIDE SEQUENCE [LARGE SCALE GENOMIC DNA]</scope>
    <source>
        <strain evidence="2 3">DSM 23848</strain>
    </source>
</reference>
<proteinExistence type="predicted"/>
<dbReference type="Proteomes" id="UP000033448">
    <property type="component" value="Unassembled WGS sequence"/>
</dbReference>
<feature type="transmembrane region" description="Helical" evidence="1">
    <location>
        <begin position="92"/>
        <end position="110"/>
    </location>
</feature>
<protein>
    <recommendedName>
        <fullName evidence="4">DUF3054 domain-containing protein</fullName>
    </recommendedName>
</protein>
<sequence>MDRSGRVGTASAATVEGMTDSAPARRSTLTWPWAAAIDALLVLVFATIGRASHEHSLDVLGVLETAWPFLVGLAAGWAVLRAWRAPVAPLRTGALLVVITVVVGMLLRVVSGGTTAVAFVIVATVTLLVFLVGWRGIALLVARRRVRR</sequence>
<evidence type="ECO:0008006" key="4">
    <source>
        <dbReference type="Google" id="ProtNLM"/>
    </source>
</evidence>
<feature type="transmembrane region" description="Helical" evidence="1">
    <location>
        <begin position="116"/>
        <end position="142"/>
    </location>
</feature>
<keyword evidence="3" id="KW-1185">Reference proteome</keyword>
<evidence type="ECO:0000313" key="2">
    <source>
        <dbReference type="EMBL" id="KJL20879.1"/>
    </source>
</evidence>
<dbReference type="Pfam" id="PF11255">
    <property type="entry name" value="DUF3054"/>
    <property type="match status" value="1"/>
</dbReference>
<gene>
    <name evidence="2" type="ORF">RL72_02806</name>
</gene>
<feature type="transmembrane region" description="Helical" evidence="1">
    <location>
        <begin position="60"/>
        <end position="80"/>
    </location>
</feature>
<dbReference type="EMBL" id="JYIT01000082">
    <property type="protein sequence ID" value="KJL20879.1"/>
    <property type="molecule type" value="Genomic_DNA"/>
</dbReference>
<dbReference type="AlphaFoldDB" id="A0A0F0KKB1"/>
<evidence type="ECO:0000313" key="3">
    <source>
        <dbReference type="Proteomes" id="UP000033448"/>
    </source>
</evidence>